<dbReference type="AlphaFoldDB" id="A0A329SVM8"/>
<dbReference type="Proteomes" id="UP000251314">
    <property type="component" value="Unassembled WGS sequence"/>
</dbReference>
<accession>A0A329SVM8</accession>
<name>A0A329SVM8_9STRA</name>
<dbReference type="VEuPathDB" id="FungiDB:PC110_g3713"/>
<sequence>MAIPQPIFEVIHAPELSSWNHAALIEWYGEWGRYVEKIRHRCTTTGETFENVVATGKGSIKR</sequence>
<evidence type="ECO:0000313" key="4">
    <source>
        <dbReference type="Proteomes" id="UP000251314"/>
    </source>
</evidence>
<keyword evidence="4" id="KW-1185">Reference proteome</keyword>
<comment type="caution">
    <text evidence="3">The sequence shown here is derived from an EMBL/GenBank/DDBJ whole genome shotgun (WGS) entry which is preliminary data.</text>
</comment>
<proteinExistence type="predicted"/>
<reference evidence="2" key="2">
    <citation type="submission" date="2018-05" db="EMBL/GenBank/DDBJ databases">
        <title>Effector identification in a new, highly contiguous assembly of the strawberry crown rot pathogen Phytophthora cactorum.</title>
        <authorList>
            <person name="Armitage A.D."/>
            <person name="Nellist C.F."/>
            <person name="Bates H."/>
            <person name="Vickerstaff R.J."/>
            <person name="Harrison R.J."/>
        </authorList>
    </citation>
    <scope>NUCLEOTIDE SEQUENCE</scope>
    <source>
        <strain evidence="1">4040</strain>
        <strain evidence="2">P421</strain>
    </source>
</reference>
<dbReference type="EMBL" id="RCMV01000006">
    <property type="protein sequence ID" value="KAG3229000.1"/>
    <property type="molecule type" value="Genomic_DNA"/>
</dbReference>
<gene>
    <name evidence="3" type="ORF">PC110_g3713</name>
    <name evidence="1" type="ORF">PC117_g948</name>
    <name evidence="2" type="ORF">PC129_g427</name>
</gene>
<protein>
    <submittedName>
        <fullName evidence="3">Uncharacterized protein</fullName>
    </submittedName>
</protein>
<dbReference type="Proteomes" id="UP000736787">
    <property type="component" value="Unassembled WGS sequence"/>
</dbReference>
<dbReference type="OrthoDB" id="107871at2759"/>
<evidence type="ECO:0000313" key="2">
    <source>
        <dbReference type="EMBL" id="KAG3229000.1"/>
    </source>
</evidence>
<evidence type="ECO:0000313" key="1">
    <source>
        <dbReference type="EMBL" id="KAG2954706.1"/>
    </source>
</evidence>
<evidence type="ECO:0000313" key="3">
    <source>
        <dbReference type="EMBL" id="RAW40026.1"/>
    </source>
</evidence>
<organism evidence="3 4">
    <name type="scientific">Phytophthora cactorum</name>
    <dbReference type="NCBI Taxonomy" id="29920"/>
    <lineage>
        <taxon>Eukaryota</taxon>
        <taxon>Sar</taxon>
        <taxon>Stramenopiles</taxon>
        <taxon>Oomycota</taxon>
        <taxon>Peronosporomycetes</taxon>
        <taxon>Peronosporales</taxon>
        <taxon>Peronosporaceae</taxon>
        <taxon>Phytophthora</taxon>
    </lineage>
</organism>
<dbReference type="EMBL" id="RCMK01000010">
    <property type="protein sequence ID" value="KAG2954706.1"/>
    <property type="molecule type" value="Genomic_DNA"/>
</dbReference>
<dbReference type="EMBL" id="MJFZ01000054">
    <property type="protein sequence ID" value="RAW40026.1"/>
    <property type="molecule type" value="Genomic_DNA"/>
</dbReference>
<reference evidence="3 4" key="1">
    <citation type="submission" date="2018-01" db="EMBL/GenBank/DDBJ databases">
        <title>Draft genome of the strawberry crown rot pathogen Phytophthora cactorum.</title>
        <authorList>
            <person name="Armitage A.D."/>
            <person name="Lysoe E."/>
            <person name="Nellist C.F."/>
            <person name="Harrison R.J."/>
            <person name="Brurberg M.B."/>
        </authorList>
    </citation>
    <scope>NUCLEOTIDE SEQUENCE [LARGE SCALE GENOMIC DNA]</scope>
    <source>
        <strain evidence="3 4">10300</strain>
    </source>
</reference>
<dbReference type="Proteomes" id="UP000760860">
    <property type="component" value="Unassembled WGS sequence"/>
</dbReference>